<feature type="region of interest" description="Disordered" evidence="1">
    <location>
        <begin position="1"/>
        <end position="26"/>
    </location>
</feature>
<dbReference type="PANTHER" id="PTHR33710:SF77">
    <property type="entry name" value="DNASE I-LIKE SUPERFAMILY PROTEIN"/>
    <property type="match status" value="1"/>
</dbReference>
<dbReference type="EMBL" id="SDMP01000006">
    <property type="protein sequence ID" value="RYR51281.1"/>
    <property type="molecule type" value="Genomic_DNA"/>
</dbReference>
<dbReference type="SUPFAM" id="SSF56219">
    <property type="entry name" value="DNase I-like"/>
    <property type="match status" value="1"/>
</dbReference>
<evidence type="ECO:0000313" key="3">
    <source>
        <dbReference type="Proteomes" id="UP000289738"/>
    </source>
</evidence>
<sequence>MDRSDHNRIGGGERPPDISIMPSSSNDVSQATTSVVRFVLSLGTVEKRGERISLSLFRKLKCEYHAGMIILLETQISGDRAKEVRDKLGFDGSFTVEALGRSGGIWILWNSGIWRVDVVRHSRQVVHLGVFSSNSEQWFLSAVYGSPRELYNDLIDFASDISSPWCAIRDFNALLHDYERRGSMARNNTGACADFQACASDCGLVDLGFVGWSFTWRRGNLVERLDRTLSNMDWHIRFPETCVRHLLMLKSDHSPICLHLSSNSPINRWRCPFRFVVA</sequence>
<comment type="caution">
    <text evidence="2">The sequence shown here is derived from an EMBL/GenBank/DDBJ whole genome shotgun (WGS) entry which is preliminary data.</text>
</comment>
<organism evidence="2 3">
    <name type="scientific">Arachis hypogaea</name>
    <name type="common">Peanut</name>
    <dbReference type="NCBI Taxonomy" id="3818"/>
    <lineage>
        <taxon>Eukaryota</taxon>
        <taxon>Viridiplantae</taxon>
        <taxon>Streptophyta</taxon>
        <taxon>Embryophyta</taxon>
        <taxon>Tracheophyta</taxon>
        <taxon>Spermatophyta</taxon>
        <taxon>Magnoliopsida</taxon>
        <taxon>eudicotyledons</taxon>
        <taxon>Gunneridae</taxon>
        <taxon>Pentapetalae</taxon>
        <taxon>rosids</taxon>
        <taxon>fabids</taxon>
        <taxon>Fabales</taxon>
        <taxon>Fabaceae</taxon>
        <taxon>Papilionoideae</taxon>
        <taxon>50 kb inversion clade</taxon>
        <taxon>dalbergioids sensu lato</taxon>
        <taxon>Dalbergieae</taxon>
        <taxon>Pterocarpus clade</taxon>
        <taxon>Arachis</taxon>
    </lineage>
</organism>
<dbReference type="Gene3D" id="3.60.10.10">
    <property type="entry name" value="Endonuclease/exonuclease/phosphatase"/>
    <property type="match status" value="1"/>
</dbReference>
<protein>
    <recommendedName>
        <fullName evidence="4">Endonuclease/exonuclease/phosphatase domain-containing protein</fullName>
    </recommendedName>
</protein>
<evidence type="ECO:0000256" key="1">
    <source>
        <dbReference type="SAM" id="MobiDB-lite"/>
    </source>
</evidence>
<dbReference type="PANTHER" id="PTHR33710">
    <property type="entry name" value="BNAC02G09200D PROTEIN"/>
    <property type="match status" value="1"/>
</dbReference>
<evidence type="ECO:0000313" key="2">
    <source>
        <dbReference type="EMBL" id="RYR51281.1"/>
    </source>
</evidence>
<proteinExistence type="predicted"/>
<dbReference type="AlphaFoldDB" id="A0A445CK27"/>
<dbReference type="Proteomes" id="UP000289738">
    <property type="component" value="Chromosome A06"/>
</dbReference>
<evidence type="ECO:0008006" key="4">
    <source>
        <dbReference type="Google" id="ProtNLM"/>
    </source>
</evidence>
<name>A0A445CK27_ARAHY</name>
<dbReference type="InterPro" id="IPR036691">
    <property type="entry name" value="Endo/exonu/phosph_ase_sf"/>
</dbReference>
<reference evidence="2 3" key="1">
    <citation type="submission" date="2019-01" db="EMBL/GenBank/DDBJ databases">
        <title>Sequencing of cultivated peanut Arachis hypogaea provides insights into genome evolution and oil improvement.</title>
        <authorList>
            <person name="Chen X."/>
        </authorList>
    </citation>
    <scope>NUCLEOTIDE SEQUENCE [LARGE SCALE GENOMIC DNA]</scope>
    <source>
        <strain evidence="3">cv. Fuhuasheng</strain>
        <tissue evidence="2">Leaves</tissue>
    </source>
</reference>
<accession>A0A445CK27</accession>
<dbReference type="STRING" id="3818.A0A445CK27"/>
<gene>
    <name evidence="2" type="ORF">Ahy_A06g026306</name>
</gene>
<keyword evidence="3" id="KW-1185">Reference proteome</keyword>